<proteinExistence type="predicted"/>
<reference evidence="1" key="1">
    <citation type="submission" date="2021-06" db="EMBL/GenBank/DDBJ databases">
        <authorList>
            <person name="Kallberg Y."/>
            <person name="Tangrot J."/>
            <person name="Rosling A."/>
        </authorList>
    </citation>
    <scope>NUCLEOTIDE SEQUENCE</scope>
    <source>
        <strain evidence="1">FL966</strain>
    </source>
</reference>
<accession>A0A9N9IYY2</accession>
<sequence length="395" mass="46443">MQNSQDLDYFVDGREWDLAIELNLPENNYNINWNTLLVNYKLMTHLYRYTLQYKKINLFANWINANVQSETNIDLLNDIPESIVARTKRSREVIQPQIVVLPKLYTWNQKTDKYEVILKKNGDLTKLYPGEIYIQKFNSQSSTPIYELVHKPKQLQSQVLKRKTQRKNQNLITYCVVKNKKLTKIEKNQTKRQKLSILISSSPKQKKENKTFTLLRLLDFLTQFKLVSFTPKTEIQLNIPETETQLIPLFSPFKINLYLVQICEEQLAKKKDLTIEDVLVDSSDLIYHKFKDTVIPIVDYSVVIPCDNGYTFNNHIITMCRRFAKDEKKVCILSKGTNENIIYNTANLRLIIIINYIDYLYQLNVRNKDMPYNDKLKLGVNPGDRGTGYPVFFTN</sequence>
<name>A0A9N9IYY2_9GLOM</name>
<gene>
    <name evidence="1" type="ORF">CPELLU_LOCUS14912</name>
</gene>
<dbReference type="AlphaFoldDB" id="A0A9N9IYY2"/>
<dbReference type="Proteomes" id="UP000789759">
    <property type="component" value="Unassembled WGS sequence"/>
</dbReference>
<dbReference type="OrthoDB" id="2387649at2759"/>
<organism evidence="1 2">
    <name type="scientific">Cetraspora pellucida</name>
    <dbReference type="NCBI Taxonomy" id="1433469"/>
    <lineage>
        <taxon>Eukaryota</taxon>
        <taxon>Fungi</taxon>
        <taxon>Fungi incertae sedis</taxon>
        <taxon>Mucoromycota</taxon>
        <taxon>Glomeromycotina</taxon>
        <taxon>Glomeromycetes</taxon>
        <taxon>Diversisporales</taxon>
        <taxon>Gigasporaceae</taxon>
        <taxon>Cetraspora</taxon>
    </lineage>
</organism>
<comment type="caution">
    <text evidence="1">The sequence shown here is derived from an EMBL/GenBank/DDBJ whole genome shotgun (WGS) entry which is preliminary data.</text>
</comment>
<dbReference type="EMBL" id="CAJVQA010018489">
    <property type="protein sequence ID" value="CAG8754319.1"/>
    <property type="molecule type" value="Genomic_DNA"/>
</dbReference>
<evidence type="ECO:0000313" key="1">
    <source>
        <dbReference type="EMBL" id="CAG8754319.1"/>
    </source>
</evidence>
<evidence type="ECO:0000313" key="2">
    <source>
        <dbReference type="Proteomes" id="UP000789759"/>
    </source>
</evidence>
<keyword evidence="2" id="KW-1185">Reference proteome</keyword>
<protein>
    <submittedName>
        <fullName evidence="1">14208_t:CDS:1</fullName>
    </submittedName>
</protein>